<dbReference type="STRING" id="933852.A0A0C3ADK1"/>
<sequence length="366" mass="43249">MANLTSTTLDRQSLAAAFSALRRVRPRVPFFKLPAHRIPTRWSLYRGLLHCLPRVTSRYERVYDIPANQWDSRLHGGSILWWIRRGFREQRYITSPQGCRTQLIFWHKLLDTLQLAPKDKQKQKVLAKYEGILAARKERLEMEVLYKQELDWLERIRNRPILSGGYLRPTVNNRPMPRLHRQPIHITMMIRKRIKSKIRRLERQTKLREWLDDLRAEGTFQSVLRQQQHQGTEDEEVGLIQEYGIGTKSVLDTIRASFELDKERATSVFSPEMIDRIKRARTYKIANKTRERERERRGEVTKRVLRQKAQGPPAHVLVKMSEEERARDRVLREVSLGGYSGRVKADERARQARRTVSMRSSPPSED</sequence>
<accession>A0A0C3ADK1</accession>
<evidence type="ECO:0000313" key="3">
    <source>
        <dbReference type="Proteomes" id="UP000054097"/>
    </source>
</evidence>
<dbReference type="AlphaFoldDB" id="A0A0C3ADK1"/>
<feature type="compositionally biased region" description="Basic and acidic residues" evidence="1">
    <location>
        <begin position="289"/>
        <end position="302"/>
    </location>
</feature>
<feature type="region of interest" description="Disordered" evidence="1">
    <location>
        <begin position="341"/>
        <end position="366"/>
    </location>
</feature>
<feature type="region of interest" description="Disordered" evidence="1">
    <location>
        <begin position="289"/>
        <end position="311"/>
    </location>
</feature>
<reference evidence="2 3" key="1">
    <citation type="submission" date="2014-04" db="EMBL/GenBank/DDBJ databases">
        <authorList>
            <consortium name="DOE Joint Genome Institute"/>
            <person name="Kuo A."/>
            <person name="Zuccaro A."/>
            <person name="Kohler A."/>
            <person name="Nagy L.G."/>
            <person name="Floudas D."/>
            <person name="Copeland A."/>
            <person name="Barry K.W."/>
            <person name="Cichocki N."/>
            <person name="Veneault-Fourrey C."/>
            <person name="LaButti K."/>
            <person name="Lindquist E.A."/>
            <person name="Lipzen A."/>
            <person name="Lundell T."/>
            <person name="Morin E."/>
            <person name="Murat C."/>
            <person name="Sun H."/>
            <person name="Tunlid A."/>
            <person name="Henrissat B."/>
            <person name="Grigoriev I.V."/>
            <person name="Hibbett D.S."/>
            <person name="Martin F."/>
            <person name="Nordberg H.P."/>
            <person name="Cantor M.N."/>
            <person name="Hua S.X."/>
        </authorList>
    </citation>
    <scope>NUCLEOTIDE SEQUENCE [LARGE SCALE GENOMIC DNA]</scope>
    <source>
        <strain evidence="2 3">MAFF 305830</strain>
    </source>
</reference>
<evidence type="ECO:0000313" key="2">
    <source>
        <dbReference type="EMBL" id="KIM22715.1"/>
    </source>
</evidence>
<dbReference type="HOGENOM" id="CLU_727557_0_0_1"/>
<dbReference type="Proteomes" id="UP000054097">
    <property type="component" value="Unassembled WGS sequence"/>
</dbReference>
<organism evidence="2 3">
    <name type="scientific">Serendipita vermifera MAFF 305830</name>
    <dbReference type="NCBI Taxonomy" id="933852"/>
    <lineage>
        <taxon>Eukaryota</taxon>
        <taxon>Fungi</taxon>
        <taxon>Dikarya</taxon>
        <taxon>Basidiomycota</taxon>
        <taxon>Agaricomycotina</taxon>
        <taxon>Agaricomycetes</taxon>
        <taxon>Sebacinales</taxon>
        <taxon>Serendipitaceae</taxon>
        <taxon>Serendipita</taxon>
    </lineage>
</organism>
<dbReference type="EMBL" id="KN824349">
    <property type="protein sequence ID" value="KIM22715.1"/>
    <property type="molecule type" value="Genomic_DNA"/>
</dbReference>
<gene>
    <name evidence="2" type="ORF">M408DRAFT_78637</name>
</gene>
<feature type="compositionally biased region" description="Polar residues" evidence="1">
    <location>
        <begin position="357"/>
        <end position="366"/>
    </location>
</feature>
<name>A0A0C3ADK1_SERVB</name>
<dbReference type="OrthoDB" id="2571149at2759"/>
<evidence type="ECO:0000256" key="1">
    <source>
        <dbReference type="SAM" id="MobiDB-lite"/>
    </source>
</evidence>
<proteinExistence type="predicted"/>
<reference evidence="3" key="2">
    <citation type="submission" date="2015-01" db="EMBL/GenBank/DDBJ databases">
        <title>Evolutionary Origins and Diversification of the Mycorrhizal Mutualists.</title>
        <authorList>
            <consortium name="DOE Joint Genome Institute"/>
            <consortium name="Mycorrhizal Genomics Consortium"/>
            <person name="Kohler A."/>
            <person name="Kuo A."/>
            <person name="Nagy L.G."/>
            <person name="Floudas D."/>
            <person name="Copeland A."/>
            <person name="Barry K.W."/>
            <person name="Cichocki N."/>
            <person name="Veneault-Fourrey C."/>
            <person name="LaButti K."/>
            <person name="Lindquist E.A."/>
            <person name="Lipzen A."/>
            <person name="Lundell T."/>
            <person name="Morin E."/>
            <person name="Murat C."/>
            <person name="Riley R."/>
            <person name="Ohm R."/>
            <person name="Sun H."/>
            <person name="Tunlid A."/>
            <person name="Henrissat B."/>
            <person name="Grigoriev I.V."/>
            <person name="Hibbett D.S."/>
            <person name="Martin F."/>
        </authorList>
    </citation>
    <scope>NUCLEOTIDE SEQUENCE [LARGE SCALE GENOMIC DNA]</scope>
    <source>
        <strain evidence="3">MAFF 305830</strain>
    </source>
</reference>
<keyword evidence="3" id="KW-1185">Reference proteome</keyword>
<protein>
    <submittedName>
        <fullName evidence="2">Uncharacterized protein</fullName>
    </submittedName>
</protein>